<feature type="compositionally biased region" description="Low complexity" evidence="1">
    <location>
        <begin position="167"/>
        <end position="192"/>
    </location>
</feature>
<feature type="region of interest" description="Disordered" evidence="1">
    <location>
        <begin position="167"/>
        <end position="229"/>
    </location>
</feature>
<comment type="caution">
    <text evidence="3">The sequence shown here is derived from an EMBL/GenBank/DDBJ whole genome shotgun (WGS) entry which is preliminary data.</text>
</comment>
<dbReference type="Gene3D" id="1.20.900.10">
    <property type="entry name" value="Dbl homology (DH) domain"/>
    <property type="match status" value="1"/>
</dbReference>
<evidence type="ECO:0000313" key="3">
    <source>
        <dbReference type="EMBL" id="MED6293102.1"/>
    </source>
</evidence>
<evidence type="ECO:0000313" key="4">
    <source>
        <dbReference type="Proteomes" id="UP001352852"/>
    </source>
</evidence>
<dbReference type="PANTHER" id="PTHR45845:SF4">
    <property type="entry name" value="PLECKSTRIN HOMOLOGY DOMAIN CONTAINING, FAMILY G (WITH RHOGEF DOMAIN) MEMBER 4"/>
    <property type="match status" value="1"/>
</dbReference>
<dbReference type="EMBL" id="JAHUTJ010074181">
    <property type="protein sequence ID" value="MED6293102.1"/>
    <property type="molecule type" value="Genomic_DNA"/>
</dbReference>
<evidence type="ECO:0000259" key="2">
    <source>
        <dbReference type="PROSITE" id="PS50010"/>
    </source>
</evidence>
<name>A0ABU7F0X1_9TELE</name>
<feature type="domain" description="DH" evidence="2">
    <location>
        <begin position="280"/>
        <end position="376"/>
    </location>
</feature>
<dbReference type="InterPro" id="IPR000219">
    <property type="entry name" value="DH_dom"/>
</dbReference>
<protein>
    <recommendedName>
        <fullName evidence="2">DH domain-containing protein</fullName>
    </recommendedName>
</protein>
<evidence type="ECO:0000256" key="1">
    <source>
        <dbReference type="SAM" id="MobiDB-lite"/>
    </source>
</evidence>
<dbReference type="InterPro" id="IPR052231">
    <property type="entry name" value="Rho_GEF_signaling-related"/>
</dbReference>
<dbReference type="Proteomes" id="UP001352852">
    <property type="component" value="Unassembled WGS sequence"/>
</dbReference>
<feature type="region of interest" description="Disordered" evidence="1">
    <location>
        <begin position="254"/>
        <end position="280"/>
    </location>
</feature>
<gene>
    <name evidence="3" type="ORF">CHARACLAT_007397</name>
</gene>
<keyword evidence="4" id="KW-1185">Reference proteome</keyword>
<dbReference type="Pfam" id="PF00621">
    <property type="entry name" value="RhoGEF"/>
    <property type="match status" value="1"/>
</dbReference>
<dbReference type="PROSITE" id="PS50010">
    <property type="entry name" value="DH_2"/>
    <property type="match status" value="1"/>
</dbReference>
<organism evidence="3 4">
    <name type="scientific">Characodon lateralis</name>
    <dbReference type="NCBI Taxonomy" id="208331"/>
    <lineage>
        <taxon>Eukaryota</taxon>
        <taxon>Metazoa</taxon>
        <taxon>Chordata</taxon>
        <taxon>Craniata</taxon>
        <taxon>Vertebrata</taxon>
        <taxon>Euteleostomi</taxon>
        <taxon>Actinopterygii</taxon>
        <taxon>Neopterygii</taxon>
        <taxon>Teleostei</taxon>
        <taxon>Neoteleostei</taxon>
        <taxon>Acanthomorphata</taxon>
        <taxon>Ovalentaria</taxon>
        <taxon>Atherinomorphae</taxon>
        <taxon>Cyprinodontiformes</taxon>
        <taxon>Goodeidae</taxon>
        <taxon>Characodon</taxon>
    </lineage>
</organism>
<accession>A0ABU7F0X1</accession>
<dbReference type="SUPFAM" id="SSF48065">
    <property type="entry name" value="DBL homology domain (DH-domain)"/>
    <property type="match status" value="1"/>
</dbReference>
<dbReference type="InterPro" id="IPR035899">
    <property type="entry name" value="DBL_dom_sf"/>
</dbReference>
<proteinExistence type="predicted"/>
<feature type="compositionally biased region" description="Polar residues" evidence="1">
    <location>
        <begin position="263"/>
        <end position="273"/>
    </location>
</feature>
<reference evidence="3 4" key="1">
    <citation type="submission" date="2021-06" db="EMBL/GenBank/DDBJ databases">
        <authorList>
            <person name="Palmer J.M."/>
        </authorList>
    </citation>
    <scope>NUCLEOTIDE SEQUENCE [LARGE SCALE GENOMIC DNA]</scope>
    <source>
        <strain evidence="3 4">CL_MEX2019</strain>
        <tissue evidence="3">Muscle</tissue>
    </source>
</reference>
<sequence>MRQLAAISMEDCTQPHKCRAVIGCLEDYQLKHSPIPESRFQEMKAEAGELRGERGLRQWSFAWSKCQETKKMFDRKMEAALRTRDSAHRHRSDSVISTSSASSRKSGLWGICETSSYPLEEETSTSPSPPTPQRTPFLRRLLRSSSYVESERQDVCAPFPSLSRLNSSPSFTPSFPSVPSSPSFPSSSSSSSRRQQLRKTQSFDCPSTPEVSRCGVSPRTVSEPPHRGNTGVFIRGLEVSSTEAADRTLCPRTPVQGWAVPQSPGTPGTSTGDSRPRGSKLRHIVEEMVTTEREYVRSLRYIIHHYFPEMERADLPQDLRGKRSIIFGNLEKLLNFHSQFFLRELEACWKHPLRVPHCFLRHVRHILSNLSVFYGM</sequence>
<dbReference type="PANTHER" id="PTHR45845">
    <property type="entry name" value="RHO GUANINE NUCLEOTIDE EXCHANGE FACTOR-RELATED"/>
    <property type="match status" value="1"/>
</dbReference>